<protein>
    <submittedName>
        <fullName evidence="1">Uncharacterized protein</fullName>
    </submittedName>
</protein>
<organism evidence="1 2">
    <name type="scientific">Piscirickettsia litoralis</name>
    <dbReference type="NCBI Taxonomy" id="1891921"/>
    <lineage>
        <taxon>Bacteria</taxon>
        <taxon>Pseudomonadati</taxon>
        <taxon>Pseudomonadota</taxon>
        <taxon>Gammaproteobacteria</taxon>
        <taxon>Thiotrichales</taxon>
        <taxon>Piscirickettsiaceae</taxon>
        <taxon>Piscirickettsia</taxon>
    </lineage>
</organism>
<keyword evidence="2" id="KW-1185">Reference proteome</keyword>
<reference evidence="1 2" key="1">
    <citation type="submission" date="2016-08" db="EMBL/GenBank/DDBJ databases">
        <title>Draft genome sequence of Candidatus Piscirickettsia litoralis, from seawater.</title>
        <authorList>
            <person name="Wan X."/>
            <person name="Lee A.J."/>
            <person name="Hou S."/>
            <person name="Donachie S.P."/>
        </authorList>
    </citation>
    <scope>NUCLEOTIDE SEQUENCE [LARGE SCALE GENOMIC DNA]</scope>
    <source>
        <strain evidence="1 2">Y2</strain>
    </source>
</reference>
<comment type="caution">
    <text evidence="1">The sequence shown here is derived from an EMBL/GenBank/DDBJ whole genome shotgun (WGS) entry which is preliminary data.</text>
</comment>
<dbReference type="RefSeq" id="WP_069312278.1">
    <property type="nucleotide sequence ID" value="NZ_MDTU01000001.1"/>
</dbReference>
<name>A0ABX3A0T5_9GAMM</name>
<sequence>MSDFIRFLTIAIGIFLGFIMSTYAVDPVSSVILQKDLGEIINNQNTTNQSLATANNALSPGVLTQDLSDSVEGWSNQSDASPFINYVSQSTSTENDGQNQADGPSNYATLLPNNSYYMSLIQGNNYTNESDDNIIPVGMSTQSAILATAALSQMNANNKANQSITNAVQDQLSADWLNGLKSSTRDQLLRSISLQLSVNNLINYQQLQQERIGSLLKVAELLDNHSLKQQLGKFNDIEKMLNNMNINLMYINKSIIKTNG</sequence>
<dbReference type="EMBL" id="MDTU01000001">
    <property type="protein sequence ID" value="ODN42481.1"/>
    <property type="molecule type" value="Genomic_DNA"/>
</dbReference>
<dbReference type="Proteomes" id="UP000094329">
    <property type="component" value="Unassembled WGS sequence"/>
</dbReference>
<proteinExistence type="predicted"/>
<gene>
    <name evidence="1" type="ORF">BGC07_05490</name>
</gene>
<accession>A0ABX3A0T5</accession>
<evidence type="ECO:0000313" key="1">
    <source>
        <dbReference type="EMBL" id="ODN42481.1"/>
    </source>
</evidence>
<evidence type="ECO:0000313" key="2">
    <source>
        <dbReference type="Proteomes" id="UP000094329"/>
    </source>
</evidence>